<dbReference type="EMBL" id="AEYE02000011">
    <property type="protein sequence ID" value="EPE98773.1"/>
    <property type="molecule type" value="Genomic_DNA"/>
</dbReference>
<comment type="caution">
    <text evidence="1">The sequence shown here is derived from an EMBL/GenBank/DDBJ whole genome shotgun (WGS) entry which is preliminary data.</text>
</comment>
<name>S3IIT5_9HYPH</name>
<reference evidence="1 2" key="1">
    <citation type="journal article" date="2012" name="J. Bacteriol.">
        <title>Genome sequence of Rhizobium grahamii CCGE502, a broad-host-range symbiont with low nodulation competitiveness in Phaseolus vulgaris.</title>
        <authorList>
            <person name="Althabegoiti M.J."/>
            <person name="Lozano L."/>
            <person name="Torres-Tejerizo G."/>
            <person name="Ormeno-Orrillo E."/>
            <person name="Rogel M.A."/>
            <person name="Gonzalez V."/>
            <person name="Martinez-Romero E."/>
        </authorList>
    </citation>
    <scope>NUCLEOTIDE SEQUENCE [LARGE SCALE GENOMIC DNA]</scope>
    <source>
        <strain evidence="1 2">CCGE 502</strain>
    </source>
</reference>
<evidence type="ECO:0000313" key="2">
    <source>
        <dbReference type="Proteomes" id="UP000014411"/>
    </source>
</evidence>
<dbReference type="HOGENOM" id="CLU_2668504_0_0_5"/>
<dbReference type="Proteomes" id="UP000014411">
    <property type="component" value="Unassembled WGS sequence"/>
</dbReference>
<proteinExistence type="predicted"/>
<dbReference type="AlphaFoldDB" id="S3IIT5"/>
<evidence type="ECO:0000313" key="1">
    <source>
        <dbReference type="EMBL" id="EPE98773.1"/>
    </source>
</evidence>
<keyword evidence="1" id="KW-0378">Hydrolase</keyword>
<dbReference type="eggNOG" id="COG1335">
    <property type="taxonomic scope" value="Bacteria"/>
</dbReference>
<protein>
    <submittedName>
        <fullName evidence="1">Isochorismatase hydrolase</fullName>
    </submittedName>
</protein>
<dbReference type="STRING" id="990285.RGCCGE502_10110"/>
<organism evidence="1 2">
    <name type="scientific">Rhizobium grahamii CCGE 502</name>
    <dbReference type="NCBI Taxonomy" id="990285"/>
    <lineage>
        <taxon>Bacteria</taxon>
        <taxon>Pseudomonadati</taxon>
        <taxon>Pseudomonadota</taxon>
        <taxon>Alphaproteobacteria</taxon>
        <taxon>Hyphomicrobiales</taxon>
        <taxon>Rhizobiaceae</taxon>
        <taxon>Rhizobium/Agrobacterium group</taxon>
        <taxon>Rhizobium</taxon>
    </lineage>
</organism>
<gene>
    <name evidence="1" type="ORF">RGCCGE502_10110</name>
</gene>
<accession>S3IIT5</accession>
<keyword evidence="2" id="KW-1185">Reference proteome</keyword>
<dbReference type="GO" id="GO:0016787">
    <property type="term" value="F:hydrolase activity"/>
    <property type="evidence" value="ECO:0007669"/>
    <property type="project" value="UniProtKB-KW"/>
</dbReference>
<sequence>MLPATPANWYPERHWRLAQAGIIPTSTNAVVAGSHRTWARPEAADLAKLYALLAPNYGALIESYLTAQDVAKAKA</sequence>